<evidence type="ECO:0000313" key="3">
    <source>
        <dbReference type="Proteomes" id="UP000694558"/>
    </source>
</evidence>
<organism evidence="2 3">
    <name type="scientific">Scophthalmus maximus</name>
    <name type="common">Turbot</name>
    <name type="synonym">Psetta maxima</name>
    <dbReference type="NCBI Taxonomy" id="52904"/>
    <lineage>
        <taxon>Eukaryota</taxon>
        <taxon>Metazoa</taxon>
        <taxon>Chordata</taxon>
        <taxon>Craniata</taxon>
        <taxon>Vertebrata</taxon>
        <taxon>Euteleostomi</taxon>
        <taxon>Actinopterygii</taxon>
        <taxon>Neopterygii</taxon>
        <taxon>Teleostei</taxon>
        <taxon>Neoteleostei</taxon>
        <taxon>Acanthomorphata</taxon>
        <taxon>Carangaria</taxon>
        <taxon>Pleuronectiformes</taxon>
        <taxon>Pleuronectoidei</taxon>
        <taxon>Scophthalmidae</taxon>
        <taxon>Scophthalmus</taxon>
    </lineage>
</organism>
<dbReference type="PANTHER" id="PTHR15337:SF5">
    <property type="entry name" value="ANTERIOR GRADIENT PROTEIN 3"/>
    <property type="match status" value="1"/>
</dbReference>
<protein>
    <submittedName>
        <fullName evidence="2">Anterior gradient 1</fullName>
    </submittedName>
</protein>
<proteinExistence type="predicted"/>
<keyword evidence="1" id="KW-0732">Signal</keyword>
<dbReference type="GO" id="GO:0005783">
    <property type="term" value="C:endoplasmic reticulum"/>
    <property type="evidence" value="ECO:0007669"/>
    <property type="project" value="TreeGrafter"/>
</dbReference>
<name>A0A8D3CVT8_SCOMX</name>
<dbReference type="SUPFAM" id="SSF52833">
    <property type="entry name" value="Thioredoxin-like"/>
    <property type="match status" value="1"/>
</dbReference>
<accession>A0A8D3CVT8</accession>
<reference evidence="2" key="1">
    <citation type="submission" date="2023-05" db="EMBL/GenBank/DDBJ databases">
        <title>High-quality long-read genome of Scophthalmus maximus.</title>
        <authorList>
            <person name="Lien S."/>
            <person name="Martinez P."/>
        </authorList>
    </citation>
    <scope>NUCLEOTIDE SEQUENCE [LARGE SCALE GENOMIC DNA]</scope>
</reference>
<dbReference type="GeneTree" id="ENSGT00530000063273"/>
<dbReference type="Pfam" id="PF13899">
    <property type="entry name" value="Thioredoxin_7"/>
    <property type="match status" value="1"/>
</dbReference>
<dbReference type="AlphaFoldDB" id="A0A8D3CVT8"/>
<dbReference type="Gene3D" id="3.40.30.10">
    <property type="entry name" value="Glutaredoxin"/>
    <property type="match status" value="1"/>
</dbReference>
<dbReference type="Proteomes" id="UP000694558">
    <property type="component" value="Chromosome 14"/>
</dbReference>
<gene>
    <name evidence="2" type="primary">agr1</name>
</gene>
<dbReference type="InterPro" id="IPR036249">
    <property type="entry name" value="Thioredoxin-like_sf"/>
</dbReference>
<sequence>MSLCVVRSLSCAEGWASSHCLLSHTQTGGLYYEARLLAFQGWGDDISWVKTYEEGLSEMVTSNKPLMVIHHLDECPFSQALKKAFVAKKPIQKMAKEDFIMVNLVEETEDPNMAPDGHYVPRILFIGKYLHHLSIWNISNQLKTFVSLYNHLNFQQTRGKAYLLLYFLTYNFSLSKFYLRSIQPSFSPKADLCIFFGTIQNVTVVHLFFEQNRVSSIIDCIDTVLMRGTQ</sequence>
<evidence type="ECO:0000313" key="2">
    <source>
        <dbReference type="Ensembl" id="ENSSMAP00000051396.1"/>
    </source>
</evidence>
<dbReference type="PANTHER" id="PTHR15337">
    <property type="entry name" value="ANTERIOR GRADIENT PROTEIN-RELATED"/>
    <property type="match status" value="1"/>
</dbReference>
<evidence type="ECO:0000256" key="1">
    <source>
        <dbReference type="ARBA" id="ARBA00022729"/>
    </source>
</evidence>
<dbReference type="InterPro" id="IPR051099">
    <property type="entry name" value="AGR/TXD"/>
</dbReference>
<dbReference type="Ensembl" id="ENSSMAT00000046111.1">
    <property type="protein sequence ID" value="ENSSMAP00000051396.1"/>
    <property type="gene ID" value="ENSSMAG00000004181.2"/>
</dbReference>
<reference evidence="2" key="2">
    <citation type="submission" date="2025-08" db="UniProtKB">
        <authorList>
            <consortium name="Ensembl"/>
        </authorList>
    </citation>
    <scope>IDENTIFICATION</scope>
</reference>